<dbReference type="RefSeq" id="WP_245129874.1">
    <property type="nucleotide sequence ID" value="NZ_JALJEJ010000004.1"/>
</dbReference>
<dbReference type="InterPro" id="IPR017946">
    <property type="entry name" value="PLC-like_Pdiesterase_TIM-brl"/>
</dbReference>
<proteinExistence type="predicted"/>
<feature type="chain" id="PRO_5040934588" description="Altered inheritance of mitochondria protein 6" evidence="2">
    <location>
        <begin position="22"/>
        <end position="253"/>
    </location>
</feature>
<dbReference type="InterPro" id="IPR051236">
    <property type="entry name" value="HAT_RTT109-like"/>
</dbReference>
<dbReference type="PANTHER" id="PTHR31571:SF1">
    <property type="entry name" value="ALTERED INHERITANCE OF MITOCHONDRIA PROTEIN 6"/>
    <property type="match status" value="1"/>
</dbReference>
<accession>A0A9X1X2I4</accession>
<gene>
    <name evidence="3" type="ORF">MUY27_09975</name>
</gene>
<dbReference type="Gene3D" id="3.20.20.190">
    <property type="entry name" value="Phosphatidylinositol (PI) phosphodiesterase"/>
    <property type="match status" value="1"/>
</dbReference>
<dbReference type="GO" id="GO:0006629">
    <property type="term" value="P:lipid metabolic process"/>
    <property type="evidence" value="ECO:0007669"/>
    <property type="project" value="InterPro"/>
</dbReference>
<dbReference type="GO" id="GO:0008081">
    <property type="term" value="F:phosphoric diester hydrolase activity"/>
    <property type="evidence" value="ECO:0007669"/>
    <property type="project" value="InterPro"/>
</dbReference>
<evidence type="ECO:0000313" key="3">
    <source>
        <dbReference type="EMBL" id="MCJ8210037.1"/>
    </source>
</evidence>
<dbReference type="AlphaFoldDB" id="A0A9X1X2I4"/>
<dbReference type="EMBL" id="JALJEJ010000004">
    <property type="protein sequence ID" value="MCJ8210037.1"/>
    <property type="molecule type" value="Genomic_DNA"/>
</dbReference>
<dbReference type="SUPFAM" id="SSF51695">
    <property type="entry name" value="PLC-like phosphodiesterases"/>
    <property type="match status" value="1"/>
</dbReference>
<evidence type="ECO:0000256" key="1">
    <source>
        <dbReference type="ARBA" id="ARBA00014286"/>
    </source>
</evidence>
<evidence type="ECO:0000256" key="2">
    <source>
        <dbReference type="SAM" id="SignalP"/>
    </source>
</evidence>
<keyword evidence="4" id="KW-1185">Reference proteome</keyword>
<dbReference type="Proteomes" id="UP001139450">
    <property type="component" value="Unassembled WGS sequence"/>
</dbReference>
<evidence type="ECO:0000313" key="4">
    <source>
        <dbReference type="Proteomes" id="UP001139450"/>
    </source>
</evidence>
<feature type="signal peptide" evidence="2">
    <location>
        <begin position="1"/>
        <end position="21"/>
    </location>
</feature>
<keyword evidence="2" id="KW-0732">Signal</keyword>
<sequence>MKLFTLLVFWATLLNALNTTAQYLPHAHSHNDYNQSNPFHHAYDAGFGAIEADVFFRNGTLLVGHDKEKLSPGRTLEKLYLEPLKKELKKDTARRVTLLIDNKEDYSTIMPELIKELKPLLTYLTNQDEEPRLKILISGNRPPPALFKSYPEYILFDEDLKQNYTTEELPKIGQISLRFSDYSAWKGDGALPEKDRERLKNVIDRVHAMGKPIRFWDALDNTAGWKMLQDLGVDVIGTDDIDQLRDFLLHGSK</sequence>
<protein>
    <recommendedName>
        <fullName evidence="1">Altered inheritance of mitochondria protein 6</fullName>
    </recommendedName>
</protein>
<dbReference type="PANTHER" id="PTHR31571">
    <property type="entry name" value="ALTERED INHERITANCE OF MITOCHONDRIA PROTEIN 6"/>
    <property type="match status" value="1"/>
</dbReference>
<reference evidence="3" key="1">
    <citation type="submission" date="2022-04" db="EMBL/GenBank/DDBJ databases">
        <title>Mucilaginibacter sp. RS28 isolated from freshwater.</title>
        <authorList>
            <person name="Ko S.-R."/>
        </authorList>
    </citation>
    <scope>NUCLEOTIDE SEQUENCE</scope>
    <source>
        <strain evidence="3">RS28</strain>
    </source>
</reference>
<organism evidence="3 4">
    <name type="scientific">Mucilaginibacter straminoryzae</name>
    <dbReference type="NCBI Taxonomy" id="2932774"/>
    <lineage>
        <taxon>Bacteria</taxon>
        <taxon>Pseudomonadati</taxon>
        <taxon>Bacteroidota</taxon>
        <taxon>Sphingobacteriia</taxon>
        <taxon>Sphingobacteriales</taxon>
        <taxon>Sphingobacteriaceae</taxon>
        <taxon>Mucilaginibacter</taxon>
    </lineage>
</organism>
<comment type="caution">
    <text evidence="3">The sequence shown here is derived from an EMBL/GenBank/DDBJ whole genome shotgun (WGS) entry which is preliminary data.</text>
</comment>
<name>A0A9X1X2I4_9SPHI</name>